<dbReference type="VEuPathDB" id="FungiDB:MCYG_02839"/>
<gene>
    <name evidence="1" type="ORF">MCYG_02839</name>
</gene>
<dbReference type="EMBL" id="DS995703">
    <property type="protein sequence ID" value="EEQ30020.1"/>
    <property type="molecule type" value="Genomic_DNA"/>
</dbReference>
<dbReference type="AlphaFoldDB" id="C5FJZ8"/>
<evidence type="ECO:0000313" key="1">
    <source>
        <dbReference type="EMBL" id="EEQ30020.1"/>
    </source>
</evidence>
<reference evidence="2" key="1">
    <citation type="journal article" date="2012" name="MBio">
        <title>Comparative genome analysis of Trichophyton rubrum and related dermatophytes reveals candidate genes involved in infection.</title>
        <authorList>
            <person name="Martinez D.A."/>
            <person name="Oliver B.G."/>
            <person name="Graeser Y."/>
            <person name="Goldberg J.M."/>
            <person name="Li W."/>
            <person name="Martinez-Rossi N.M."/>
            <person name="Monod M."/>
            <person name="Shelest E."/>
            <person name="Barton R.C."/>
            <person name="Birch E."/>
            <person name="Brakhage A.A."/>
            <person name="Chen Z."/>
            <person name="Gurr S.J."/>
            <person name="Heiman D."/>
            <person name="Heitman J."/>
            <person name="Kosti I."/>
            <person name="Rossi A."/>
            <person name="Saif S."/>
            <person name="Samalova M."/>
            <person name="Saunders C.W."/>
            <person name="Shea T."/>
            <person name="Summerbell R.C."/>
            <person name="Xu J."/>
            <person name="Young S."/>
            <person name="Zeng Q."/>
            <person name="Birren B.W."/>
            <person name="Cuomo C.A."/>
            <person name="White T.C."/>
        </authorList>
    </citation>
    <scope>NUCLEOTIDE SEQUENCE [LARGE SCALE GENOMIC DNA]</scope>
    <source>
        <strain evidence="2">ATCC MYA-4605 / CBS 113480</strain>
    </source>
</reference>
<dbReference type="Proteomes" id="UP000002035">
    <property type="component" value="Unassembled WGS sequence"/>
</dbReference>
<dbReference type="RefSeq" id="XP_002847333.1">
    <property type="nucleotide sequence ID" value="XM_002847287.1"/>
</dbReference>
<keyword evidence="2" id="KW-1185">Reference proteome</keyword>
<accession>C5FJZ8</accession>
<organism evidence="1 2">
    <name type="scientific">Arthroderma otae (strain ATCC MYA-4605 / CBS 113480)</name>
    <name type="common">Microsporum canis</name>
    <dbReference type="NCBI Taxonomy" id="554155"/>
    <lineage>
        <taxon>Eukaryota</taxon>
        <taxon>Fungi</taxon>
        <taxon>Dikarya</taxon>
        <taxon>Ascomycota</taxon>
        <taxon>Pezizomycotina</taxon>
        <taxon>Eurotiomycetes</taxon>
        <taxon>Eurotiomycetidae</taxon>
        <taxon>Onygenales</taxon>
        <taxon>Arthrodermataceae</taxon>
        <taxon>Microsporum</taxon>
    </lineage>
</organism>
<sequence>MPTLDETDETYRKVWNSSSFTSFLMLDYLRSLGQTSWSDFISSKAFNAPLKGRIRTIVDSLPEAAIDNICKTGSGRCTTFTFTVIRNMSDGGRDFMMAGRRNHRATFTTDGVVVDPSACKVFKLVDSDMHTAPDKRTWMMENIESDTAKLYYTPNIDENDVHWEGFNRFESHYDGMKVCLNQLLTANSFVLLFRSCMEDGTLKFDGMLRWIPKDNVMIWTEDIEHQGSICRKTS</sequence>
<dbReference type="HOGENOM" id="CLU_1184777_0_0_1"/>
<evidence type="ECO:0000313" key="2">
    <source>
        <dbReference type="Proteomes" id="UP000002035"/>
    </source>
</evidence>
<dbReference type="GeneID" id="9222816"/>
<protein>
    <submittedName>
        <fullName evidence="1">Uncharacterized protein</fullName>
    </submittedName>
</protein>
<dbReference type="OrthoDB" id="4167595at2759"/>
<proteinExistence type="predicted"/>
<name>C5FJZ8_ARTOC</name>